<feature type="chain" id="PRO_5047502337" evidence="2">
    <location>
        <begin position="20"/>
        <end position="435"/>
    </location>
</feature>
<keyword evidence="2" id="KW-0732">Signal</keyword>
<dbReference type="InterPro" id="IPR001254">
    <property type="entry name" value="Trypsin_dom"/>
</dbReference>
<feature type="signal peptide" evidence="2">
    <location>
        <begin position="1"/>
        <end position="19"/>
    </location>
</feature>
<dbReference type="SMART" id="SM00020">
    <property type="entry name" value="Tryp_SPc"/>
    <property type="match status" value="1"/>
</dbReference>
<evidence type="ECO:0000313" key="4">
    <source>
        <dbReference type="EMBL" id="MFD1985416.1"/>
    </source>
</evidence>
<dbReference type="InterPro" id="IPR051487">
    <property type="entry name" value="Ser/Thr_Proteases_Immune/Dev"/>
</dbReference>
<feature type="domain" description="Peptidase S1" evidence="3">
    <location>
        <begin position="154"/>
        <end position="417"/>
    </location>
</feature>
<dbReference type="EMBL" id="JBHUGZ010000016">
    <property type="protein sequence ID" value="MFD1985416.1"/>
    <property type="molecule type" value="Genomic_DNA"/>
</dbReference>
<dbReference type="PROSITE" id="PS50240">
    <property type="entry name" value="TRYPSIN_DOM"/>
    <property type="match status" value="1"/>
</dbReference>
<dbReference type="InterPro" id="IPR043504">
    <property type="entry name" value="Peptidase_S1_PA_chymotrypsin"/>
</dbReference>
<sequence>MKLVLAATLVFALVGQTFAGDLTQNGQFQLDFSKTLDAAKLGQPNKVPLVQFFKAPGYGFENPQIDFEAIGHEDTDGGFKIERKGCPTCIINPLDPLPDDTKINVTPDPALPLKTFTTLAADDPADWFRQAVAKGGNDSDYLGCNKPLDLKPSNQGGQQKFSARQFPEVVKLEILQPDRPTAELCTGTIVGADWVLTAAHCITSKKSAEGANNALNRPIGGDFVFDPASEEHAIKVIAQNSALNDVDKVRYGDRAIVHRLYDVDPSSSSHDIALVHLPQPFDPKEFPGATLSTEFDAYATLAGYGISNTAAPIGKFYVTMPPPLIQDGEHLTFVPTDYNGAFCQGDSGGPVYVGTNRGCQPTDLIPEGRPRRVEGVISYNVETSEDTMASSCVAATNMASQNVTAKETRDWICETSGSEINGCKAHLDLRTEDMK</sequence>
<name>A0ABW4UEH4_9HYPH</name>
<gene>
    <name evidence="4" type="ORF">ACFSOZ_23145</name>
</gene>
<keyword evidence="4" id="KW-0378">Hydrolase</keyword>
<dbReference type="Proteomes" id="UP001597405">
    <property type="component" value="Unassembled WGS sequence"/>
</dbReference>
<reference evidence="5" key="1">
    <citation type="journal article" date="2019" name="Int. J. Syst. Evol. Microbiol.">
        <title>The Global Catalogue of Microorganisms (GCM) 10K type strain sequencing project: providing services to taxonomists for standard genome sequencing and annotation.</title>
        <authorList>
            <consortium name="The Broad Institute Genomics Platform"/>
            <consortium name="The Broad Institute Genome Sequencing Center for Infectious Disease"/>
            <person name="Wu L."/>
            <person name="Ma J."/>
        </authorList>
    </citation>
    <scope>NUCLEOTIDE SEQUENCE [LARGE SCALE GENOMIC DNA]</scope>
    <source>
        <strain evidence="5">CGMCC 1.16225</strain>
    </source>
</reference>
<dbReference type="PANTHER" id="PTHR24256">
    <property type="entry name" value="TRYPTASE-RELATED"/>
    <property type="match status" value="1"/>
</dbReference>
<dbReference type="PROSITE" id="PS00134">
    <property type="entry name" value="TRYPSIN_HIS"/>
    <property type="match status" value="1"/>
</dbReference>
<evidence type="ECO:0000313" key="5">
    <source>
        <dbReference type="Proteomes" id="UP001597405"/>
    </source>
</evidence>
<dbReference type="SUPFAM" id="SSF50494">
    <property type="entry name" value="Trypsin-like serine proteases"/>
    <property type="match status" value="1"/>
</dbReference>
<dbReference type="RefSeq" id="WP_379101758.1">
    <property type="nucleotide sequence ID" value="NZ_JBHUGZ010000016.1"/>
</dbReference>
<keyword evidence="5" id="KW-1185">Reference proteome</keyword>
<protein>
    <submittedName>
        <fullName evidence="4">Trypsin-like serine protease</fullName>
        <ecNumber evidence="4">3.4.21.-</ecNumber>
    </submittedName>
</protein>
<dbReference type="EC" id="3.4.21.-" evidence="4"/>
<dbReference type="Pfam" id="PF00089">
    <property type="entry name" value="Trypsin"/>
    <property type="match status" value="1"/>
</dbReference>
<organism evidence="4 5">
    <name type="scientific">Mesorhizobium newzealandense</name>
    <dbReference type="NCBI Taxonomy" id="1300302"/>
    <lineage>
        <taxon>Bacteria</taxon>
        <taxon>Pseudomonadati</taxon>
        <taxon>Pseudomonadota</taxon>
        <taxon>Alphaproteobacteria</taxon>
        <taxon>Hyphomicrobiales</taxon>
        <taxon>Phyllobacteriaceae</taxon>
        <taxon>Mesorhizobium</taxon>
    </lineage>
</organism>
<proteinExistence type="predicted"/>
<accession>A0ABW4UEH4</accession>
<dbReference type="PRINTS" id="PR00722">
    <property type="entry name" value="CHYMOTRYPSIN"/>
</dbReference>
<dbReference type="InterPro" id="IPR009003">
    <property type="entry name" value="Peptidase_S1_PA"/>
</dbReference>
<comment type="caution">
    <text evidence="4">The sequence shown here is derived from an EMBL/GenBank/DDBJ whole genome shotgun (WGS) entry which is preliminary data.</text>
</comment>
<dbReference type="GO" id="GO:0016787">
    <property type="term" value="F:hydrolase activity"/>
    <property type="evidence" value="ECO:0007669"/>
    <property type="project" value="UniProtKB-KW"/>
</dbReference>
<evidence type="ECO:0000259" key="3">
    <source>
        <dbReference type="PROSITE" id="PS50240"/>
    </source>
</evidence>
<evidence type="ECO:0000256" key="1">
    <source>
        <dbReference type="ARBA" id="ARBA00023157"/>
    </source>
</evidence>
<dbReference type="InterPro" id="IPR001314">
    <property type="entry name" value="Peptidase_S1A"/>
</dbReference>
<keyword evidence="1" id="KW-1015">Disulfide bond</keyword>
<dbReference type="InterPro" id="IPR018114">
    <property type="entry name" value="TRYPSIN_HIS"/>
</dbReference>
<dbReference type="Gene3D" id="2.40.10.10">
    <property type="entry name" value="Trypsin-like serine proteases"/>
    <property type="match status" value="1"/>
</dbReference>
<evidence type="ECO:0000256" key="2">
    <source>
        <dbReference type="SAM" id="SignalP"/>
    </source>
</evidence>